<evidence type="ECO:0000313" key="1">
    <source>
        <dbReference type="EMBL" id="AKR04220.1"/>
    </source>
</evidence>
<evidence type="ECO:0000313" key="2">
    <source>
        <dbReference type="Proteomes" id="UP000105007"/>
    </source>
</evidence>
<sequence>MNDQYAREWGAVIENFTNYIPYKISTSKLQHAKFIFYDMFKFMFNIYMLMIQTYMVGGELRSVVGELCSTEEDQEINTLITKRKKHVNFLNKVTDQVKSETRALLKKLP</sequence>
<dbReference type="EMBL" id="KT159937">
    <property type="protein sequence ID" value="AKR04220.1"/>
    <property type="molecule type" value="Genomic_DNA"/>
</dbReference>
<dbReference type="GeneID" id="25392263"/>
<proteinExistence type="predicted"/>
<dbReference type="RefSeq" id="YP_009162468.1">
    <property type="nucleotide sequence ID" value="NC_027707.1"/>
</dbReference>
<protein>
    <submittedName>
        <fullName evidence="1">Uncharacterized protein</fullName>
    </submittedName>
</protein>
<dbReference type="KEGG" id="vg:25392263"/>
<reference evidence="1 2" key="1">
    <citation type="journal article" date="2015" name="J. Virol.">
        <title>Salmon gill poxvirus, the deepest representative of the Chordopoxvirinae.</title>
        <authorList>
            <person name="Gjessing M.C."/>
            <person name="Yutin N."/>
            <person name="Tengs T."/>
            <person name="Senkevich T."/>
            <person name="Koonin E.V."/>
            <person name="Ronning H.P."/>
            <person name="Alarson M."/>
            <person name="Ylving S."/>
            <person name="Lie K.-I."/>
            <person name="Saure B."/>
            <person name="Tran L."/>
            <person name="Moss B."/>
            <person name="Dale O.B."/>
        </authorList>
    </citation>
    <scope>NUCLEOTIDE SEQUENCE [LARGE SCALE GENOMIC DNA]</scope>
    <source>
        <strain evidence="1">2012-04-F277-L3G</strain>
    </source>
</reference>
<keyword evidence="2" id="KW-1185">Reference proteome</keyword>
<dbReference type="Proteomes" id="UP000105007">
    <property type="component" value="Segment"/>
</dbReference>
<organism evidence="1 2">
    <name type="scientific">Salmon gill poxvirus</name>
    <dbReference type="NCBI Taxonomy" id="1680908"/>
    <lineage>
        <taxon>Viruses</taxon>
        <taxon>Varidnaviria</taxon>
        <taxon>Bamfordvirae</taxon>
        <taxon>Nucleocytoviricota</taxon>
        <taxon>Pokkesviricetes</taxon>
        <taxon>Chitovirales</taxon>
        <taxon>Poxviridae</taxon>
        <taxon>Chordopoxvirinae</taxon>
        <taxon>Salmonpoxvirus</taxon>
        <taxon>Salmonpoxvirus gillpox</taxon>
        <taxon>Salmon gillpox virus</taxon>
    </lineage>
</organism>
<gene>
    <name evidence="1" type="ORF">SGPV096</name>
</gene>
<name>A0A0H4Y140_9POXV</name>
<accession>A0A0H4Y140</accession>